<feature type="non-terminal residue" evidence="2">
    <location>
        <position position="66"/>
    </location>
</feature>
<feature type="non-terminal residue" evidence="2">
    <location>
        <position position="1"/>
    </location>
</feature>
<reference evidence="2" key="2">
    <citation type="submission" date="2023-05" db="EMBL/GenBank/DDBJ databases">
        <authorList>
            <person name="Fouks B."/>
        </authorList>
    </citation>
    <scope>NUCLEOTIDE SEQUENCE</scope>
    <source>
        <strain evidence="2">Stay&amp;Tobe</strain>
        <tissue evidence="2">Testes</tissue>
    </source>
</reference>
<protein>
    <submittedName>
        <fullName evidence="2">Uncharacterized protein</fullName>
    </submittedName>
</protein>
<feature type="compositionally biased region" description="Basic and acidic residues" evidence="1">
    <location>
        <begin position="1"/>
        <end position="15"/>
    </location>
</feature>
<evidence type="ECO:0000313" key="3">
    <source>
        <dbReference type="Proteomes" id="UP001233999"/>
    </source>
</evidence>
<feature type="region of interest" description="Disordered" evidence="1">
    <location>
        <begin position="1"/>
        <end position="26"/>
    </location>
</feature>
<proteinExistence type="predicted"/>
<reference evidence="2" key="1">
    <citation type="journal article" date="2023" name="IScience">
        <title>Live-bearing cockroach genome reveals convergent evolutionary mechanisms linked to viviparity in insects and beyond.</title>
        <authorList>
            <person name="Fouks B."/>
            <person name="Harrison M.C."/>
            <person name="Mikhailova A.A."/>
            <person name="Marchal E."/>
            <person name="English S."/>
            <person name="Carruthers M."/>
            <person name="Jennings E.C."/>
            <person name="Chiamaka E.L."/>
            <person name="Frigard R.A."/>
            <person name="Pippel M."/>
            <person name="Attardo G.M."/>
            <person name="Benoit J.B."/>
            <person name="Bornberg-Bauer E."/>
            <person name="Tobe S.S."/>
        </authorList>
    </citation>
    <scope>NUCLEOTIDE SEQUENCE</scope>
    <source>
        <strain evidence="2">Stay&amp;Tobe</strain>
    </source>
</reference>
<dbReference type="EMBL" id="JASPKZ010003917">
    <property type="protein sequence ID" value="KAJ9591061.1"/>
    <property type="molecule type" value="Genomic_DNA"/>
</dbReference>
<gene>
    <name evidence="2" type="ORF">L9F63_027731</name>
</gene>
<dbReference type="AlphaFoldDB" id="A0AAD8A301"/>
<evidence type="ECO:0000313" key="2">
    <source>
        <dbReference type="EMBL" id="KAJ9591061.1"/>
    </source>
</evidence>
<organism evidence="2 3">
    <name type="scientific">Diploptera punctata</name>
    <name type="common">Pacific beetle cockroach</name>
    <dbReference type="NCBI Taxonomy" id="6984"/>
    <lineage>
        <taxon>Eukaryota</taxon>
        <taxon>Metazoa</taxon>
        <taxon>Ecdysozoa</taxon>
        <taxon>Arthropoda</taxon>
        <taxon>Hexapoda</taxon>
        <taxon>Insecta</taxon>
        <taxon>Pterygota</taxon>
        <taxon>Neoptera</taxon>
        <taxon>Polyneoptera</taxon>
        <taxon>Dictyoptera</taxon>
        <taxon>Blattodea</taxon>
        <taxon>Blaberoidea</taxon>
        <taxon>Blaberidae</taxon>
        <taxon>Diplopterinae</taxon>
        <taxon>Diploptera</taxon>
    </lineage>
</organism>
<name>A0AAD8A301_DIPPU</name>
<comment type="caution">
    <text evidence="2">The sequence shown here is derived from an EMBL/GenBank/DDBJ whole genome shotgun (WGS) entry which is preliminary data.</text>
</comment>
<accession>A0AAD8A301</accession>
<sequence length="66" mass="7546">RSDKITANRHADRHALKINKNHHAQRDALSRPQYALEMSMFMCPAVHTTTRNLLRSSSTHEPSDPP</sequence>
<evidence type="ECO:0000256" key="1">
    <source>
        <dbReference type="SAM" id="MobiDB-lite"/>
    </source>
</evidence>
<keyword evidence="3" id="KW-1185">Reference proteome</keyword>
<dbReference type="Proteomes" id="UP001233999">
    <property type="component" value="Unassembled WGS sequence"/>
</dbReference>